<dbReference type="STRING" id="405671.SAMN05421827_106156"/>
<protein>
    <submittedName>
        <fullName evidence="2">Glycosyl transferases group 1</fullName>
    </submittedName>
</protein>
<dbReference type="InterPro" id="IPR001296">
    <property type="entry name" value="Glyco_trans_1"/>
</dbReference>
<dbReference type="SUPFAM" id="SSF53756">
    <property type="entry name" value="UDP-Glycosyltransferase/glycogen phosphorylase"/>
    <property type="match status" value="1"/>
</dbReference>
<dbReference type="PANTHER" id="PTHR46401:SF8">
    <property type="entry name" value="BLL6006 PROTEIN"/>
    <property type="match status" value="1"/>
</dbReference>
<dbReference type="Pfam" id="PF00534">
    <property type="entry name" value="Glycos_transf_1"/>
    <property type="match status" value="1"/>
</dbReference>
<accession>A0A1G7U5H5</accession>
<sequence>MYKLTVGIPIADYDLHGGGSFSYPTQLIDAIDSYEFNAQIEIVFIDFKNKEENPFKKKFLSFHPFKKPKFRDFSRKLLLEMLKKLKIFNALLLKTEEKHSFIRNKNVKKKLEENNIHILFNITPGGNDYDFPFITIHWDIGHRSTFMFPEFINSFDSRELFYEKSLKKALYILTETECGKKELMRYTNLNEYKIGVMPMFPSSVIDVIVDIEIQEQFLSKISVSRQKFFLYPAQFWAHKNHILLIDAFSKIPFEEHGIKLVLTGSDKGNLPYIKKHIKALNLQDAVIFLGFVTNEELYTLYKHAAALVMPTYLGPSNMPPLEAANLGCPVIISDLEGHREIMGDYAEYFKADDVEALTHKMIMAIEEPKAREYHLQTFNIDNAMRCLEKTLLKIIPIRKTWGN</sequence>
<dbReference type="OrthoDB" id="9801609at2"/>
<name>A0A1G7U5H5_9SPHI</name>
<dbReference type="Gene3D" id="3.40.50.2000">
    <property type="entry name" value="Glycogen Phosphorylase B"/>
    <property type="match status" value="1"/>
</dbReference>
<reference evidence="3" key="1">
    <citation type="submission" date="2016-10" db="EMBL/GenBank/DDBJ databases">
        <authorList>
            <person name="Varghese N."/>
            <person name="Submissions S."/>
        </authorList>
    </citation>
    <scope>NUCLEOTIDE SEQUENCE [LARGE SCALE GENOMIC DNA]</scope>
    <source>
        <strain evidence="3">DSM 17933</strain>
    </source>
</reference>
<evidence type="ECO:0000259" key="1">
    <source>
        <dbReference type="Pfam" id="PF00534"/>
    </source>
</evidence>
<feature type="domain" description="Glycosyl transferase family 1" evidence="1">
    <location>
        <begin position="222"/>
        <end position="372"/>
    </location>
</feature>
<evidence type="ECO:0000313" key="2">
    <source>
        <dbReference type="EMBL" id="SDG42010.1"/>
    </source>
</evidence>
<evidence type="ECO:0000313" key="3">
    <source>
        <dbReference type="Proteomes" id="UP000199643"/>
    </source>
</evidence>
<proteinExistence type="predicted"/>
<dbReference type="PANTHER" id="PTHR46401">
    <property type="entry name" value="GLYCOSYLTRANSFERASE WBBK-RELATED"/>
    <property type="match status" value="1"/>
</dbReference>
<dbReference type="RefSeq" id="WP_090499261.1">
    <property type="nucleotide sequence ID" value="NZ_FNCH01000006.1"/>
</dbReference>
<keyword evidence="2" id="KW-0808">Transferase</keyword>
<dbReference type="GO" id="GO:0016757">
    <property type="term" value="F:glycosyltransferase activity"/>
    <property type="evidence" value="ECO:0007669"/>
    <property type="project" value="InterPro"/>
</dbReference>
<dbReference type="EMBL" id="FNCH01000006">
    <property type="protein sequence ID" value="SDG42010.1"/>
    <property type="molecule type" value="Genomic_DNA"/>
</dbReference>
<dbReference type="AlphaFoldDB" id="A0A1G7U5H5"/>
<gene>
    <name evidence="2" type="ORF">SAMN05421827_106156</name>
</gene>
<keyword evidence="3" id="KW-1185">Reference proteome</keyword>
<dbReference type="CDD" id="cd03809">
    <property type="entry name" value="GT4_MtfB-like"/>
    <property type="match status" value="1"/>
</dbReference>
<dbReference type="Proteomes" id="UP000199643">
    <property type="component" value="Unassembled WGS sequence"/>
</dbReference>
<organism evidence="2 3">
    <name type="scientific">Pedobacter terrae</name>
    <dbReference type="NCBI Taxonomy" id="405671"/>
    <lineage>
        <taxon>Bacteria</taxon>
        <taxon>Pseudomonadati</taxon>
        <taxon>Bacteroidota</taxon>
        <taxon>Sphingobacteriia</taxon>
        <taxon>Sphingobacteriales</taxon>
        <taxon>Sphingobacteriaceae</taxon>
        <taxon>Pedobacter</taxon>
    </lineage>
</organism>